<gene>
    <name evidence="2" type="ORF">KV110_34870</name>
</gene>
<organism evidence="2 3">
    <name type="scientific">Nocardia iowensis</name>
    <dbReference type="NCBI Taxonomy" id="204891"/>
    <lineage>
        <taxon>Bacteria</taxon>
        <taxon>Bacillati</taxon>
        <taxon>Actinomycetota</taxon>
        <taxon>Actinomycetes</taxon>
        <taxon>Mycobacteriales</taxon>
        <taxon>Nocardiaceae</taxon>
        <taxon>Nocardia</taxon>
    </lineage>
</organism>
<dbReference type="InterPro" id="IPR010310">
    <property type="entry name" value="T7SS_ESAT-6-like"/>
</dbReference>
<dbReference type="RefSeq" id="WP_218471391.1">
    <property type="nucleotide sequence ID" value="NZ_BAABJN010000006.1"/>
</dbReference>
<dbReference type="Proteomes" id="UP000694257">
    <property type="component" value="Chromosome"/>
</dbReference>
<proteinExistence type="inferred from homology"/>
<keyword evidence="3" id="KW-1185">Reference proteome</keyword>
<dbReference type="Pfam" id="PF06013">
    <property type="entry name" value="WXG100"/>
    <property type="match status" value="1"/>
</dbReference>
<evidence type="ECO:0000313" key="2">
    <source>
        <dbReference type="EMBL" id="QXN90521.1"/>
    </source>
</evidence>
<protein>
    <recommendedName>
        <fullName evidence="1">ESAT-6-like protein</fullName>
    </recommendedName>
</protein>
<name>A0ABX8RMH6_NOCIO</name>
<evidence type="ECO:0000313" key="3">
    <source>
        <dbReference type="Proteomes" id="UP000694257"/>
    </source>
</evidence>
<dbReference type="EMBL" id="CP078145">
    <property type="protein sequence ID" value="QXN90521.1"/>
    <property type="molecule type" value="Genomic_DNA"/>
</dbReference>
<comment type="similarity">
    <text evidence="1">Belongs to the WXG100 family.</text>
</comment>
<sequence length="103" mass="10666">MTEQYRVDLAQLEAVTAKVASLAGFVNESLREVDERMAAVQATWTGAAADAHATAHTEWTTAAAKIADGLAKMQAAATAARRSYEQGSAANIAMLGRGGGSAR</sequence>
<accession>A0ABX8RMH6</accession>
<dbReference type="NCBIfam" id="TIGR03930">
    <property type="entry name" value="WXG100_ESAT6"/>
    <property type="match status" value="1"/>
</dbReference>
<evidence type="ECO:0000256" key="1">
    <source>
        <dbReference type="RuleBase" id="RU362001"/>
    </source>
</evidence>
<reference evidence="2 3" key="1">
    <citation type="submission" date="2021-07" db="EMBL/GenBank/DDBJ databases">
        <title>Whole Genome Sequence of Nocardia Iowensis.</title>
        <authorList>
            <person name="Lamm A."/>
            <person name="Collins-Fairclough A.M."/>
            <person name="Bunk B."/>
            <person name="Sproer C."/>
        </authorList>
    </citation>
    <scope>NUCLEOTIDE SEQUENCE [LARGE SCALE GENOMIC DNA]</scope>
    <source>
        <strain evidence="2 3">NRRL 5646</strain>
    </source>
</reference>